<organism evidence="1 2">
    <name type="scientific">Sinomonas atrocyanea</name>
    <dbReference type="NCBI Taxonomy" id="37927"/>
    <lineage>
        <taxon>Bacteria</taxon>
        <taxon>Bacillati</taxon>
        <taxon>Actinomycetota</taxon>
        <taxon>Actinomycetes</taxon>
        <taxon>Micrococcales</taxon>
        <taxon>Micrococcaceae</taxon>
        <taxon>Sinomonas</taxon>
    </lineage>
</organism>
<dbReference type="Proteomes" id="UP000070134">
    <property type="component" value="Chromosome"/>
</dbReference>
<proteinExistence type="predicted"/>
<dbReference type="AlphaFoldDB" id="A0A127A0K6"/>
<accession>A0A127A0K6</accession>
<dbReference type="RefSeq" id="WP_157089122.1">
    <property type="nucleotide sequence ID" value="NZ_BJMO01000010.1"/>
</dbReference>
<reference evidence="1 2" key="1">
    <citation type="submission" date="2016-02" db="EMBL/GenBank/DDBJ databases">
        <title>Complete genome of Sinomonas atrocyanea KCTC 3377.</title>
        <authorList>
            <person name="Kim K.M."/>
        </authorList>
    </citation>
    <scope>NUCLEOTIDE SEQUENCE [LARGE SCALE GENOMIC DNA]</scope>
    <source>
        <strain evidence="1 2">KCTC 3377</strain>
    </source>
</reference>
<keyword evidence="2" id="KW-1185">Reference proteome</keyword>
<protein>
    <submittedName>
        <fullName evidence="1">Uncharacterized protein</fullName>
    </submittedName>
</protein>
<dbReference type="STRING" id="37927.SA2016_1747"/>
<sequence length="55" mass="5511">MSEDPHTAAAAALPEAHAALAALDAAAGRPLADQADAFDAFHAALSEILDTEPAE</sequence>
<evidence type="ECO:0000313" key="2">
    <source>
        <dbReference type="Proteomes" id="UP000070134"/>
    </source>
</evidence>
<dbReference type="EMBL" id="CP014518">
    <property type="protein sequence ID" value="AMM32421.1"/>
    <property type="molecule type" value="Genomic_DNA"/>
</dbReference>
<gene>
    <name evidence="1" type="ORF">SA2016_1747</name>
</gene>
<evidence type="ECO:0000313" key="1">
    <source>
        <dbReference type="EMBL" id="AMM32421.1"/>
    </source>
</evidence>
<name>A0A127A0K6_9MICC</name>
<dbReference type="KEGG" id="satk:SA2016_1747"/>